<evidence type="ECO:0000259" key="4">
    <source>
        <dbReference type="PROSITE" id="PS50048"/>
    </source>
</evidence>
<dbReference type="CDD" id="cd12148">
    <property type="entry name" value="fungal_TF_MHR"/>
    <property type="match status" value="1"/>
</dbReference>
<dbReference type="GO" id="GO:0005634">
    <property type="term" value="C:nucleus"/>
    <property type="evidence" value="ECO:0007669"/>
    <property type="project" value="UniProtKB-SubCell"/>
</dbReference>
<proteinExistence type="predicted"/>
<protein>
    <submittedName>
        <fullName evidence="5">Fungal specific transcription factor domain</fullName>
    </submittedName>
</protein>
<feature type="compositionally biased region" description="Low complexity" evidence="3">
    <location>
        <begin position="591"/>
        <end position="603"/>
    </location>
</feature>
<feature type="domain" description="Zn(2)-C6 fungal-type" evidence="4">
    <location>
        <begin position="28"/>
        <end position="55"/>
    </location>
</feature>
<evidence type="ECO:0000256" key="1">
    <source>
        <dbReference type="ARBA" id="ARBA00004123"/>
    </source>
</evidence>
<gene>
    <name evidence="5" type="ORF">GMORB2_6553</name>
</gene>
<evidence type="ECO:0000313" key="5">
    <source>
        <dbReference type="EMBL" id="KAF4123005.1"/>
    </source>
</evidence>
<dbReference type="PANTHER" id="PTHR31001:SF89">
    <property type="entry name" value="ZN(2)-C6 FUNGAL-TYPE DOMAIN-CONTAINING PROTEIN"/>
    <property type="match status" value="1"/>
</dbReference>
<organism evidence="5 6">
    <name type="scientific">Geosmithia morbida</name>
    <dbReference type="NCBI Taxonomy" id="1094350"/>
    <lineage>
        <taxon>Eukaryota</taxon>
        <taxon>Fungi</taxon>
        <taxon>Dikarya</taxon>
        <taxon>Ascomycota</taxon>
        <taxon>Pezizomycotina</taxon>
        <taxon>Sordariomycetes</taxon>
        <taxon>Hypocreomycetidae</taxon>
        <taxon>Hypocreales</taxon>
        <taxon>Bionectriaceae</taxon>
        <taxon>Geosmithia</taxon>
    </lineage>
</organism>
<dbReference type="Proteomes" id="UP000749293">
    <property type="component" value="Unassembled WGS sequence"/>
</dbReference>
<dbReference type="Gene3D" id="4.10.240.10">
    <property type="entry name" value="Zn(2)-C6 fungal-type DNA-binding domain"/>
    <property type="match status" value="1"/>
</dbReference>
<dbReference type="Pfam" id="PF00172">
    <property type="entry name" value="Zn_clus"/>
    <property type="match status" value="1"/>
</dbReference>
<dbReference type="AlphaFoldDB" id="A0A9P5D4Q0"/>
<dbReference type="GO" id="GO:0000981">
    <property type="term" value="F:DNA-binding transcription factor activity, RNA polymerase II-specific"/>
    <property type="evidence" value="ECO:0007669"/>
    <property type="project" value="InterPro"/>
</dbReference>
<name>A0A9P5D4Q0_9HYPO</name>
<keyword evidence="2" id="KW-0539">Nucleus</keyword>
<feature type="region of interest" description="Disordered" evidence="3">
    <location>
        <begin position="584"/>
        <end position="603"/>
    </location>
</feature>
<feature type="region of interest" description="Disordered" evidence="3">
    <location>
        <begin position="699"/>
        <end position="729"/>
    </location>
</feature>
<sequence length="792" mass="86457">MVSRVTKSDNTASHGTSTRRRQRQPQTSCNHCRAKKLKCNREIPCSSCVTRGLPCHGPDGSTPPRSQADIVSVNPALDARLRALEEAVFGTTSPAWSSLNIGARVPTPAATDSARGHDTPRSDTTTTTQRQKMSSELDYTQPSVGYPYGRSTTDYVDVTVCSPEGVIAPVSGTPGPYSPPGRRRITLPHRSSAKALVDMYLQTSVYTRALFHRASTVARVEDMYGAVERGEPADAGSLALMLSFCAACSSWRATSTGSSLLLSQPRRQQQQQQQQEQKRPGDWIREAWEILGRCDERPTLEGLQARMVLNDVLYDVEGYTSNMRGAVTASISMARDMGLHLVDHPTRGCRDDGDGDAATLEIKRRIWWYLVGTDWCMSCMGGTFDRTYTIHPRHMAVRRPLDIDDTVLDAMSTAQKVPPVHRRQRQQRRRQPPPPPTPSTTHTSVTHLLLRIRAAEICREIADAMPLEAGDVDDLPFDQVLRLDRLFEQPLADLPRSLLFLDGDGDGDDNHDDTTTATKQYTIQVNLLHVALNARRARFLWTFLSSRVPDSDARFLVFRHRCLESARSAVQVSTSILKAMLATDTGGGDTGTSTPTTTATTTATTTTTTESLAASSGVVLAHFFQSCLIVCSDPDFGHHTEAGDPRRKLLQDAFDTLSRVGRESSWGSRLLHRLGNIMQRFRTPAETGGGDGVVAVIQPHPPAGSNRGGESSVGPADDAAQDDAATTAGVADEVHWTGQQQQFQGDGVLPADGACAQLAFGDISWHDFVGVVPGGEDWIQLFTDLDNCRGVL</sequence>
<feature type="compositionally biased region" description="Basic residues" evidence="3">
    <location>
        <begin position="419"/>
        <end position="431"/>
    </location>
</feature>
<feature type="region of interest" description="Disordered" evidence="3">
    <location>
        <begin position="1"/>
        <end position="29"/>
    </location>
</feature>
<dbReference type="SUPFAM" id="SSF57701">
    <property type="entry name" value="Zn2/Cys6 DNA-binding domain"/>
    <property type="match status" value="1"/>
</dbReference>
<dbReference type="CDD" id="cd00067">
    <property type="entry name" value="GAL4"/>
    <property type="match status" value="1"/>
</dbReference>
<reference evidence="5" key="1">
    <citation type="submission" date="2020-03" db="EMBL/GenBank/DDBJ databases">
        <title>Site-based positive gene gene selection in Geosmithia morbida across the United States reveals a broad range of putative effectors and factors for local host and environmental adapation.</title>
        <authorList>
            <person name="Onufrak A."/>
            <person name="Murdoch R.W."/>
            <person name="Gazis R."/>
            <person name="Huff M."/>
            <person name="Staton M."/>
            <person name="Klingeman W."/>
            <person name="Hadziabdic D."/>
        </authorList>
    </citation>
    <scope>NUCLEOTIDE SEQUENCE</scope>
    <source>
        <strain evidence="5">1262</strain>
    </source>
</reference>
<evidence type="ECO:0000313" key="6">
    <source>
        <dbReference type="Proteomes" id="UP000749293"/>
    </source>
</evidence>
<dbReference type="InterPro" id="IPR036864">
    <property type="entry name" value="Zn2-C6_fun-type_DNA-bd_sf"/>
</dbReference>
<dbReference type="EMBL" id="JAANYQ010000007">
    <property type="protein sequence ID" value="KAF4123005.1"/>
    <property type="molecule type" value="Genomic_DNA"/>
</dbReference>
<dbReference type="SMART" id="SM00066">
    <property type="entry name" value="GAL4"/>
    <property type="match status" value="1"/>
</dbReference>
<dbReference type="OrthoDB" id="3014581at2759"/>
<feature type="region of interest" description="Disordered" evidence="3">
    <location>
        <begin position="100"/>
        <end position="144"/>
    </location>
</feature>
<comment type="caution">
    <text evidence="5">The sequence shown here is derived from an EMBL/GenBank/DDBJ whole genome shotgun (WGS) entry which is preliminary data.</text>
</comment>
<dbReference type="RefSeq" id="XP_035321657.1">
    <property type="nucleotide sequence ID" value="XM_035468523.1"/>
</dbReference>
<dbReference type="PROSITE" id="PS50048">
    <property type="entry name" value="ZN2_CY6_FUNGAL_2"/>
    <property type="match status" value="1"/>
</dbReference>
<dbReference type="PANTHER" id="PTHR31001">
    <property type="entry name" value="UNCHARACTERIZED TRANSCRIPTIONAL REGULATORY PROTEIN"/>
    <property type="match status" value="1"/>
</dbReference>
<dbReference type="InterPro" id="IPR050613">
    <property type="entry name" value="Sec_Metabolite_Reg"/>
</dbReference>
<dbReference type="GO" id="GO:0008270">
    <property type="term" value="F:zinc ion binding"/>
    <property type="evidence" value="ECO:0007669"/>
    <property type="project" value="InterPro"/>
</dbReference>
<accession>A0A9P5D4Q0</accession>
<dbReference type="InterPro" id="IPR001138">
    <property type="entry name" value="Zn2Cys6_DnaBD"/>
</dbReference>
<keyword evidence="6" id="KW-1185">Reference proteome</keyword>
<feature type="compositionally biased region" description="Low complexity" evidence="3">
    <location>
        <begin position="716"/>
        <end position="729"/>
    </location>
</feature>
<dbReference type="PROSITE" id="PS00463">
    <property type="entry name" value="ZN2_CY6_FUNGAL_1"/>
    <property type="match status" value="1"/>
</dbReference>
<feature type="compositionally biased region" description="Polar residues" evidence="3">
    <location>
        <begin position="129"/>
        <end position="143"/>
    </location>
</feature>
<evidence type="ECO:0000256" key="3">
    <source>
        <dbReference type="SAM" id="MobiDB-lite"/>
    </source>
</evidence>
<comment type="subcellular location">
    <subcellularLocation>
        <location evidence="1">Nucleus</location>
    </subcellularLocation>
</comment>
<evidence type="ECO:0000256" key="2">
    <source>
        <dbReference type="ARBA" id="ARBA00023242"/>
    </source>
</evidence>
<feature type="region of interest" description="Disordered" evidence="3">
    <location>
        <begin position="413"/>
        <end position="445"/>
    </location>
</feature>
<dbReference type="GeneID" id="55972778"/>